<feature type="region of interest" description="Disordered" evidence="1">
    <location>
        <begin position="490"/>
        <end position="588"/>
    </location>
</feature>
<evidence type="ECO:0000256" key="1">
    <source>
        <dbReference type="SAM" id="MobiDB-lite"/>
    </source>
</evidence>
<accession>A0AAD6YMJ2</accession>
<dbReference type="AlphaFoldDB" id="A0AAD6YMJ2"/>
<feature type="region of interest" description="Disordered" evidence="1">
    <location>
        <begin position="257"/>
        <end position="299"/>
    </location>
</feature>
<evidence type="ECO:0000313" key="3">
    <source>
        <dbReference type="Proteomes" id="UP001219525"/>
    </source>
</evidence>
<dbReference type="PANTHER" id="PTHR33129">
    <property type="entry name" value="PROTEIN KINASE DOMAIN-CONTAINING PROTEIN-RELATED"/>
    <property type="match status" value="1"/>
</dbReference>
<feature type="region of interest" description="Disordered" evidence="1">
    <location>
        <begin position="328"/>
        <end position="348"/>
    </location>
</feature>
<feature type="compositionally biased region" description="Acidic residues" evidence="1">
    <location>
        <begin position="529"/>
        <end position="588"/>
    </location>
</feature>
<sequence length="1168" mass="128650">MPLAACRAQRLLCFGGGDSGGLQGFLGGGGGSLGHSEDGTRGVGITDLGHPDPPKTQTLQNKFWFVNLSMRDYSSKLEPAPQSQLPLLQIFPTSTEATGKYCSALPAHIFTSDLISPKEGVWAKVVRINPESGPRLLTKADCFRPEKNQAFTLLFLRPFPSPETHLLGPPDGAKPRFKHAPTLRTSSTEFKPHSRQSGCHLARRDGALCGELGRNTPAWADTRALARADRHPKEPGSRCTTARVAACSCLRPNARTSAGTHLRNSPALHTPAPRAGAGVAPTGVRTGASTHRSQHRGMRPRALLVRPRAHARPDKVGGETAKQWAAQARGEACGQGRRARWSSERREPRAWVRDPTVHGGRSARGGGARGLSAAVCTLGQYAGGGSAQRWAARGSRRRCAQRASGWRARWGSVRGGSVDRFQKRKRRSQHDYYIRHAAAIKAVSHCVYNLLPPTISRPSSPFMASPVLPNFFRADRFKTYETLRNTLWPADDNLAKGDDEPPALSSRTETLIPEDQWLFPSKKSGSDAMDVDDTDTDGDFDGEIEGEDPNNGEDGEGGDEGTDGDFDGEIEGEDPNNGEDGEGGDEGPAEIRYINLKAHEVFAVGKLRAEVDLRGEKATFVVRHEYVLFMKHALRRLSHPPNDSFRGRFFVTGKSLGCYYFLFYLLALGQSVFFLDAPDSVLYFSRDGVQKTRQTLDTDDVTREALRNSWVLIDVDDNTNWKPPLIVNSARCVIWTSSPRESRSTFFTKRFGAEVWYMKSWSLKEIAAVTARLDIEHDEVFSRLDAGGPVARSLWGGTPVPTRQTIDVAIAGVIQANLFNFTPMDVQAGVKPIHRVYLVEPLVVVDESGRRRLQRTDYSAEFISVNIFHRVLQIAQENLEKVQSQLAAALNTSTTRSVAGKVFEGIMHRTLTRGMQLPAIFGPDTVAGTLMLIGKAEDFRVADTNDIAKKRPLYLRPESLNFAAVDAILVTRKKLGLIQVSLGSSHSRHFGTMLRIMSRLRRGARVDVGRLGEVIYCLVGINPERVQELVAEANRTLANLKTLDAQELCKELGIRHTQIACTRLSTFQVLGYTFDYKQGFAESPVKCERARSTIIDQSINAFNSTFGNIGVVLGVIDFWEAQFLSSDDVAENPVGEKTLAKYYLEVDISNLMKRAMAIRLTLQRAGIV</sequence>
<keyword evidence="3" id="KW-1185">Reference proteome</keyword>
<dbReference type="PANTHER" id="PTHR33129:SF1">
    <property type="entry name" value="ATP-BINDING PROTEIN"/>
    <property type="match status" value="1"/>
</dbReference>
<dbReference type="Proteomes" id="UP001219525">
    <property type="component" value="Unassembled WGS sequence"/>
</dbReference>
<comment type="caution">
    <text evidence="2">The sequence shown here is derived from an EMBL/GenBank/DDBJ whole genome shotgun (WGS) entry which is preliminary data.</text>
</comment>
<dbReference type="InterPro" id="IPR052980">
    <property type="entry name" value="Crinkler_effector"/>
</dbReference>
<reference evidence="2" key="1">
    <citation type="submission" date="2023-03" db="EMBL/GenBank/DDBJ databases">
        <title>Massive genome expansion in bonnet fungi (Mycena s.s.) driven by repeated elements and novel gene families across ecological guilds.</title>
        <authorList>
            <consortium name="Lawrence Berkeley National Laboratory"/>
            <person name="Harder C.B."/>
            <person name="Miyauchi S."/>
            <person name="Viragh M."/>
            <person name="Kuo A."/>
            <person name="Thoen E."/>
            <person name="Andreopoulos B."/>
            <person name="Lu D."/>
            <person name="Skrede I."/>
            <person name="Drula E."/>
            <person name="Henrissat B."/>
            <person name="Morin E."/>
            <person name="Kohler A."/>
            <person name="Barry K."/>
            <person name="LaButti K."/>
            <person name="Morin E."/>
            <person name="Salamov A."/>
            <person name="Lipzen A."/>
            <person name="Mereny Z."/>
            <person name="Hegedus B."/>
            <person name="Baldrian P."/>
            <person name="Stursova M."/>
            <person name="Weitz H."/>
            <person name="Taylor A."/>
            <person name="Grigoriev I.V."/>
            <person name="Nagy L.G."/>
            <person name="Martin F."/>
            <person name="Kauserud H."/>
        </authorList>
    </citation>
    <scope>NUCLEOTIDE SEQUENCE</scope>
    <source>
        <strain evidence="2">9144</strain>
    </source>
</reference>
<name>A0AAD6YMJ2_9AGAR</name>
<dbReference type="EMBL" id="JARJCW010000005">
    <property type="protein sequence ID" value="KAJ7224037.1"/>
    <property type="molecule type" value="Genomic_DNA"/>
</dbReference>
<organism evidence="2 3">
    <name type="scientific">Mycena pura</name>
    <dbReference type="NCBI Taxonomy" id="153505"/>
    <lineage>
        <taxon>Eukaryota</taxon>
        <taxon>Fungi</taxon>
        <taxon>Dikarya</taxon>
        <taxon>Basidiomycota</taxon>
        <taxon>Agaricomycotina</taxon>
        <taxon>Agaricomycetes</taxon>
        <taxon>Agaricomycetidae</taxon>
        <taxon>Agaricales</taxon>
        <taxon>Marasmiineae</taxon>
        <taxon>Mycenaceae</taxon>
        <taxon>Mycena</taxon>
    </lineage>
</organism>
<gene>
    <name evidence="2" type="ORF">GGX14DRAFT_386840</name>
</gene>
<evidence type="ECO:0000313" key="2">
    <source>
        <dbReference type="EMBL" id="KAJ7224037.1"/>
    </source>
</evidence>
<protein>
    <submittedName>
        <fullName evidence="2">Uncharacterized protein</fullName>
    </submittedName>
</protein>
<proteinExistence type="predicted"/>